<gene>
    <name evidence="1" type="ORF">CARN7_0237</name>
</gene>
<comment type="caution">
    <text evidence="1">The sequence shown here is derived from an EMBL/GenBank/DDBJ whole genome shotgun (WGS) entry which is preliminary data.</text>
</comment>
<name>E6QQI7_9ZZZZ</name>
<protein>
    <recommendedName>
        <fullName evidence="2">Porin</fullName>
    </recommendedName>
</protein>
<reference evidence="1" key="1">
    <citation type="submission" date="2009-10" db="EMBL/GenBank/DDBJ databases">
        <title>Diversity of trophic interactions inside an arsenic-rich microbial ecosystem.</title>
        <authorList>
            <person name="Bertin P.N."/>
            <person name="Heinrich-Salmeron A."/>
            <person name="Pelletier E."/>
            <person name="Goulhen-Chollet F."/>
            <person name="Arsene-Ploetze F."/>
            <person name="Gallien S."/>
            <person name="Calteau A."/>
            <person name="Vallenet D."/>
            <person name="Casiot C."/>
            <person name="Chane-Woon-Ming B."/>
            <person name="Giloteaux L."/>
            <person name="Barakat M."/>
            <person name="Bonnefoy V."/>
            <person name="Bruneel O."/>
            <person name="Chandler M."/>
            <person name="Cleiss J."/>
            <person name="Duran R."/>
            <person name="Elbaz-Poulichet F."/>
            <person name="Fonknechten N."/>
            <person name="Lauga B."/>
            <person name="Mornico D."/>
            <person name="Ortet P."/>
            <person name="Schaeffer C."/>
            <person name="Siguier P."/>
            <person name="Alexander Thil Smith A."/>
            <person name="Van Dorsselaer A."/>
            <person name="Weissenbach J."/>
            <person name="Medigue C."/>
            <person name="Le Paslier D."/>
        </authorList>
    </citation>
    <scope>NUCLEOTIDE SEQUENCE</scope>
</reference>
<evidence type="ECO:0008006" key="2">
    <source>
        <dbReference type="Google" id="ProtNLM"/>
    </source>
</evidence>
<evidence type="ECO:0000313" key="1">
    <source>
        <dbReference type="EMBL" id="CBI09508.1"/>
    </source>
</evidence>
<dbReference type="AlphaFoldDB" id="E6QQI7"/>
<dbReference type="EMBL" id="CABR01000033">
    <property type="protein sequence ID" value="CBI09508.1"/>
    <property type="molecule type" value="Genomic_DNA"/>
</dbReference>
<accession>E6QQI7</accession>
<proteinExistence type="predicted"/>
<organism evidence="1">
    <name type="scientific">mine drainage metagenome</name>
    <dbReference type="NCBI Taxonomy" id="410659"/>
    <lineage>
        <taxon>unclassified sequences</taxon>
        <taxon>metagenomes</taxon>
        <taxon>ecological metagenomes</taxon>
    </lineage>
</organism>
<sequence length="328" mass="36276">MPSHAADFLLFPGFTGLTQSNAVPSTQSMLNPQMVFFYAASSDNFKFLSEYSADRDSQEMERLLLGWTPNSESTLWVGRYHIPLGYWATEFHHGAYLQTSITPPSIAFDDEGGPFPTHPGGLFYEGTHYQKRASINYGLGLGIGPVLDVQLQPLDILSPAGSSGRPVASARISYRPVAEDPGEIGVFAGHGTIPVMNQPVTGVVQNLAGMYFNQERERSRTFGELYLAGNRLYGSAASQSSSFASAYVQEEYKIYRAWTLFGRVENTFGAVGDAYLNLLPEFVNRRFLAGTRYEITTDQAAKVELSQNRMQLGINFSQIALQWSMVLQ</sequence>